<evidence type="ECO:0000313" key="1">
    <source>
        <dbReference type="EMBL" id="CAA0094892.1"/>
    </source>
</evidence>
<dbReference type="Proteomes" id="UP000441399">
    <property type="component" value="Unassembled WGS sequence"/>
</dbReference>
<reference evidence="1 3" key="1">
    <citation type="submission" date="2019-11" db="EMBL/GenBank/DDBJ databases">
        <authorList>
            <person name="Holert J."/>
        </authorList>
    </citation>
    <scope>NUCLEOTIDE SEQUENCE [LARGE SCALE GENOMIC DNA]</scope>
    <source>
        <strain evidence="1">SB11_3</strain>
    </source>
</reference>
<name>A0A5S9NWC6_9GAMM</name>
<keyword evidence="3" id="KW-1185">Reference proteome</keyword>
<sequence length="162" mass="18426">MARILSVTLIFLCGYVCAHGQPIGYIGFANNGKWAVQFNDCAVISFEGAQQYLWFDRTLNKISCYSFKESDISPIRNTAIRIHSKPDHSSSYKSVMKFGELNVSGSGWGAFPKVYERAGLDWYRVAEGWIQLNRSDKVLVDYYVGSQDISGKRTHDEYFDTH</sequence>
<dbReference type="EMBL" id="CACSIO010000003">
    <property type="protein sequence ID" value="CAA0094892.1"/>
    <property type="molecule type" value="Genomic_DNA"/>
</dbReference>
<dbReference type="AlphaFoldDB" id="A0A5S9NWC6"/>
<dbReference type="OrthoDB" id="5897551at2"/>
<evidence type="ECO:0000313" key="2">
    <source>
        <dbReference type="EMBL" id="CAA0110225.1"/>
    </source>
</evidence>
<dbReference type="EMBL" id="CACSIO010000012">
    <property type="protein sequence ID" value="CAA0110225.1"/>
    <property type="molecule type" value="Genomic_DNA"/>
</dbReference>
<proteinExistence type="predicted"/>
<evidence type="ECO:0000313" key="3">
    <source>
        <dbReference type="Proteomes" id="UP000441399"/>
    </source>
</evidence>
<organism evidence="1 3">
    <name type="scientific">BD1-7 clade bacterium</name>
    <dbReference type="NCBI Taxonomy" id="2029982"/>
    <lineage>
        <taxon>Bacteria</taxon>
        <taxon>Pseudomonadati</taxon>
        <taxon>Pseudomonadota</taxon>
        <taxon>Gammaproteobacteria</taxon>
        <taxon>Cellvibrionales</taxon>
        <taxon>Spongiibacteraceae</taxon>
        <taxon>BD1-7 clade</taxon>
    </lineage>
</organism>
<accession>A0A5S9NWC6</accession>
<gene>
    <name evidence="2" type="ORF">OPDIPICF_01542</name>
    <name evidence="1" type="ORF">OPDIPICF_04012</name>
</gene>
<protein>
    <submittedName>
        <fullName evidence="1">Uncharacterized protein</fullName>
    </submittedName>
</protein>